<accession>A0A2A7HS16</accession>
<dbReference type="Gene3D" id="1.10.443.10">
    <property type="entry name" value="Intergrase catalytic core"/>
    <property type="match status" value="1"/>
</dbReference>
<protein>
    <recommendedName>
        <fullName evidence="4">Tyr recombinase domain-containing protein</fullName>
    </recommendedName>
</protein>
<dbReference type="SUPFAM" id="SSF56349">
    <property type="entry name" value="DNA breaking-rejoining enzymes"/>
    <property type="match status" value="1"/>
</dbReference>
<dbReference type="Proteomes" id="UP000220006">
    <property type="component" value="Unassembled WGS sequence"/>
</dbReference>
<dbReference type="GO" id="GO:0015074">
    <property type="term" value="P:DNA integration"/>
    <property type="evidence" value="ECO:0007669"/>
    <property type="project" value="InterPro"/>
</dbReference>
<dbReference type="InterPro" id="IPR013762">
    <property type="entry name" value="Integrase-like_cat_sf"/>
</dbReference>
<organism evidence="2 3">
    <name type="scientific">Bacillus cereus</name>
    <dbReference type="NCBI Taxonomy" id="1396"/>
    <lineage>
        <taxon>Bacteria</taxon>
        <taxon>Bacillati</taxon>
        <taxon>Bacillota</taxon>
        <taxon>Bacilli</taxon>
        <taxon>Bacillales</taxon>
        <taxon>Bacillaceae</taxon>
        <taxon>Bacillus</taxon>
        <taxon>Bacillus cereus group</taxon>
    </lineage>
</organism>
<dbReference type="EMBL" id="NVLK01000053">
    <property type="protein sequence ID" value="PEC19959.1"/>
    <property type="molecule type" value="Genomic_DNA"/>
</dbReference>
<sequence>MIKKTNLKFLQYRENPVTVHTFRYDIAIMTVDQGNADLYHLMQTLGHKNIQTTKIYREKHMKRSLVLETNDLFIRKIATCQKQVFSTLFICSVDSIIQYFVI</sequence>
<comment type="caution">
    <text evidence="2">The sequence shown here is derived from an EMBL/GenBank/DDBJ whole genome shotgun (WGS) entry which is preliminary data.</text>
</comment>
<evidence type="ECO:0000256" key="1">
    <source>
        <dbReference type="ARBA" id="ARBA00023172"/>
    </source>
</evidence>
<reference evidence="2 3" key="1">
    <citation type="submission" date="2017-09" db="EMBL/GenBank/DDBJ databases">
        <title>Large-scale bioinformatics analysis of Bacillus genomes uncovers conserved roles of natural products in bacterial physiology.</title>
        <authorList>
            <consortium name="Agbiome Team Llc"/>
            <person name="Bleich R.M."/>
            <person name="Grubbs K.J."/>
            <person name="Santa Maria K.C."/>
            <person name="Allen S.E."/>
            <person name="Farag S."/>
            <person name="Shank E.A."/>
            <person name="Bowers A."/>
        </authorList>
    </citation>
    <scope>NUCLEOTIDE SEQUENCE [LARGE SCALE GENOMIC DNA]</scope>
    <source>
        <strain evidence="2 3">AFS096845</strain>
    </source>
</reference>
<dbReference type="GO" id="GO:0003677">
    <property type="term" value="F:DNA binding"/>
    <property type="evidence" value="ECO:0007669"/>
    <property type="project" value="InterPro"/>
</dbReference>
<evidence type="ECO:0000313" key="2">
    <source>
        <dbReference type="EMBL" id="PEC19959.1"/>
    </source>
</evidence>
<dbReference type="AlphaFoldDB" id="A0A2A7HS16"/>
<name>A0A2A7HS16_BACCE</name>
<evidence type="ECO:0008006" key="4">
    <source>
        <dbReference type="Google" id="ProtNLM"/>
    </source>
</evidence>
<dbReference type="InterPro" id="IPR011010">
    <property type="entry name" value="DNA_brk_join_enz"/>
</dbReference>
<gene>
    <name evidence="2" type="ORF">COM96_22320</name>
</gene>
<keyword evidence="1" id="KW-0233">DNA recombination</keyword>
<proteinExistence type="predicted"/>
<dbReference type="GO" id="GO:0006310">
    <property type="term" value="P:DNA recombination"/>
    <property type="evidence" value="ECO:0007669"/>
    <property type="project" value="UniProtKB-KW"/>
</dbReference>
<evidence type="ECO:0000313" key="3">
    <source>
        <dbReference type="Proteomes" id="UP000220006"/>
    </source>
</evidence>